<dbReference type="Pfam" id="PF03602">
    <property type="entry name" value="Cons_hypoth95"/>
    <property type="match status" value="1"/>
</dbReference>
<dbReference type="GO" id="GO:0003676">
    <property type="term" value="F:nucleic acid binding"/>
    <property type="evidence" value="ECO:0007669"/>
    <property type="project" value="InterPro"/>
</dbReference>
<dbReference type="Gene3D" id="3.40.50.150">
    <property type="entry name" value="Vaccinia Virus protein VP39"/>
    <property type="match status" value="1"/>
</dbReference>
<comment type="caution">
    <text evidence="4">The sequence shown here is derived from an EMBL/GenBank/DDBJ whole genome shotgun (WGS) entry which is preliminary data.</text>
</comment>
<dbReference type="InterPro" id="IPR029063">
    <property type="entry name" value="SAM-dependent_MTases_sf"/>
</dbReference>
<dbReference type="InterPro" id="IPR002052">
    <property type="entry name" value="DNA_methylase_N6_adenine_CS"/>
</dbReference>
<organism evidence="4 5">
    <name type="scientific">Yeguia hominis</name>
    <dbReference type="NCBI Taxonomy" id="2763662"/>
    <lineage>
        <taxon>Bacteria</taxon>
        <taxon>Bacillati</taxon>
        <taxon>Bacillota</taxon>
        <taxon>Clostridia</taxon>
        <taxon>Eubacteriales</taxon>
        <taxon>Yeguiaceae</taxon>
        <taxon>Yeguia</taxon>
    </lineage>
</organism>
<dbReference type="SUPFAM" id="SSF53335">
    <property type="entry name" value="S-adenosyl-L-methionine-dependent methyltransferases"/>
    <property type="match status" value="1"/>
</dbReference>
<dbReference type="EMBL" id="JACRSN010000003">
    <property type="protein sequence ID" value="MBC8532953.1"/>
    <property type="molecule type" value="Genomic_DNA"/>
</dbReference>
<sequence>MRIITGSARGKRLQTPAGDHTRPTPERVKEALFSAIQFEIAGRRFLDLFAGSGQMGLEALSRGAREAVFVEAGKEAASVIEKNIAVCAFERESKLLRMDYLAFFARNQGLFDLAFLDPPYQSGLLWNALEKTTAIMQPGGTIICEHPLDMQAPESRGPFEKKKTYRYGKIALTFYRHKDGETE</sequence>
<dbReference type="InterPro" id="IPR004398">
    <property type="entry name" value="RNA_MeTrfase_RsmD"/>
</dbReference>
<dbReference type="PANTHER" id="PTHR43542:SF1">
    <property type="entry name" value="METHYLTRANSFERASE"/>
    <property type="match status" value="1"/>
</dbReference>
<dbReference type="PROSITE" id="PS00092">
    <property type="entry name" value="N6_MTASE"/>
    <property type="match status" value="1"/>
</dbReference>
<dbReference type="CDD" id="cd02440">
    <property type="entry name" value="AdoMet_MTases"/>
    <property type="match status" value="1"/>
</dbReference>
<dbReference type="RefSeq" id="WP_249318231.1">
    <property type="nucleotide sequence ID" value="NZ_JACRSN010000003.1"/>
</dbReference>
<evidence type="ECO:0000256" key="3">
    <source>
        <dbReference type="SAM" id="MobiDB-lite"/>
    </source>
</evidence>
<keyword evidence="2 4" id="KW-0808">Transferase</keyword>
<gene>
    <name evidence="4" type="primary">rsmD</name>
    <name evidence="4" type="ORF">IAG03_02845</name>
</gene>
<evidence type="ECO:0000256" key="2">
    <source>
        <dbReference type="ARBA" id="ARBA00022679"/>
    </source>
</evidence>
<dbReference type="AlphaFoldDB" id="A0A926HR73"/>
<dbReference type="PANTHER" id="PTHR43542">
    <property type="entry name" value="METHYLTRANSFERASE"/>
    <property type="match status" value="1"/>
</dbReference>
<dbReference type="GO" id="GO:0052913">
    <property type="term" value="F:16S rRNA (guanine(966)-N(2))-methyltransferase activity"/>
    <property type="evidence" value="ECO:0007669"/>
    <property type="project" value="UniProtKB-EC"/>
</dbReference>
<name>A0A926HR73_9FIRM</name>
<dbReference type="PIRSF" id="PIRSF004553">
    <property type="entry name" value="CHP00095"/>
    <property type="match status" value="1"/>
</dbReference>
<dbReference type="EC" id="2.1.1.171" evidence="4"/>
<accession>A0A926HR73</accession>
<protein>
    <submittedName>
        <fullName evidence="4">16S rRNA (Guanine(966)-N(2))-methyltransferase RsmD</fullName>
        <ecNumber evidence="4">2.1.1.171</ecNumber>
    </submittedName>
</protein>
<evidence type="ECO:0000313" key="4">
    <source>
        <dbReference type="EMBL" id="MBC8532953.1"/>
    </source>
</evidence>
<dbReference type="NCBIfam" id="TIGR00095">
    <property type="entry name" value="16S rRNA (guanine(966)-N(2))-methyltransferase RsmD"/>
    <property type="match status" value="1"/>
</dbReference>
<keyword evidence="1 4" id="KW-0489">Methyltransferase</keyword>
<proteinExistence type="predicted"/>
<reference evidence="4" key="1">
    <citation type="submission" date="2020-08" db="EMBL/GenBank/DDBJ databases">
        <title>Genome public.</title>
        <authorList>
            <person name="Liu C."/>
            <person name="Sun Q."/>
        </authorList>
    </citation>
    <scope>NUCLEOTIDE SEQUENCE</scope>
    <source>
        <strain evidence="4">NSJ-40</strain>
    </source>
</reference>
<feature type="region of interest" description="Disordered" evidence="3">
    <location>
        <begin position="1"/>
        <end position="24"/>
    </location>
</feature>
<keyword evidence="5" id="KW-1185">Reference proteome</keyword>
<dbReference type="Proteomes" id="UP000651482">
    <property type="component" value="Unassembled WGS sequence"/>
</dbReference>
<evidence type="ECO:0000256" key="1">
    <source>
        <dbReference type="ARBA" id="ARBA00022603"/>
    </source>
</evidence>
<evidence type="ECO:0000313" key="5">
    <source>
        <dbReference type="Proteomes" id="UP000651482"/>
    </source>
</evidence>